<sequence>MSVFEEENPVAKREQPGLWGSRGRVWAPDIVPAAALWERTLCPTLVESQLQKAVMVHWRQPSPEGLPLGWSWDLCTDLCITSDGVEEGVICSCLASEDCHDRQSSHRRPPSSPSFHAITLTVIPTAVINTSIIGIITVVAVTFICLYGRCHWLF</sequence>
<dbReference type="InParanoid" id="L9KJP1"/>
<gene>
    <name evidence="2" type="ORF">TREES_T100001736</name>
</gene>
<accession>L9KJP1</accession>
<evidence type="ECO:0000313" key="3">
    <source>
        <dbReference type="Proteomes" id="UP000011518"/>
    </source>
</evidence>
<keyword evidence="3" id="KW-1185">Reference proteome</keyword>
<evidence type="ECO:0000313" key="2">
    <source>
        <dbReference type="EMBL" id="ELW62953.1"/>
    </source>
</evidence>
<keyword evidence="1" id="KW-1133">Transmembrane helix</keyword>
<dbReference type="Proteomes" id="UP000011518">
    <property type="component" value="Unassembled WGS sequence"/>
</dbReference>
<dbReference type="EMBL" id="KB320797">
    <property type="protein sequence ID" value="ELW62953.1"/>
    <property type="molecule type" value="Genomic_DNA"/>
</dbReference>
<feature type="transmembrane region" description="Helical" evidence="1">
    <location>
        <begin position="115"/>
        <end position="148"/>
    </location>
</feature>
<keyword evidence="1" id="KW-0812">Transmembrane</keyword>
<dbReference type="AlphaFoldDB" id="L9KJP1"/>
<protein>
    <submittedName>
        <fullName evidence="2">Uncharacterized protein</fullName>
    </submittedName>
</protein>
<evidence type="ECO:0000256" key="1">
    <source>
        <dbReference type="SAM" id="Phobius"/>
    </source>
</evidence>
<organism evidence="2 3">
    <name type="scientific">Tupaia chinensis</name>
    <name type="common">Chinese tree shrew</name>
    <name type="synonym">Tupaia belangeri chinensis</name>
    <dbReference type="NCBI Taxonomy" id="246437"/>
    <lineage>
        <taxon>Eukaryota</taxon>
        <taxon>Metazoa</taxon>
        <taxon>Chordata</taxon>
        <taxon>Craniata</taxon>
        <taxon>Vertebrata</taxon>
        <taxon>Euteleostomi</taxon>
        <taxon>Mammalia</taxon>
        <taxon>Eutheria</taxon>
        <taxon>Euarchontoglires</taxon>
        <taxon>Scandentia</taxon>
        <taxon>Tupaiidae</taxon>
        <taxon>Tupaia</taxon>
    </lineage>
</organism>
<reference evidence="3" key="2">
    <citation type="journal article" date="2013" name="Nat. Commun.">
        <title>Genome of the Chinese tree shrew.</title>
        <authorList>
            <person name="Fan Y."/>
            <person name="Huang Z.Y."/>
            <person name="Cao C.C."/>
            <person name="Chen C.S."/>
            <person name="Chen Y.X."/>
            <person name="Fan D.D."/>
            <person name="He J."/>
            <person name="Hou H.L."/>
            <person name="Hu L."/>
            <person name="Hu X.T."/>
            <person name="Jiang X.T."/>
            <person name="Lai R."/>
            <person name="Lang Y.S."/>
            <person name="Liang B."/>
            <person name="Liao S.G."/>
            <person name="Mu D."/>
            <person name="Ma Y.Y."/>
            <person name="Niu Y.Y."/>
            <person name="Sun X.Q."/>
            <person name="Xia J.Q."/>
            <person name="Xiao J."/>
            <person name="Xiong Z.Q."/>
            <person name="Xu L."/>
            <person name="Yang L."/>
            <person name="Zhang Y."/>
            <person name="Zhao W."/>
            <person name="Zhao X.D."/>
            <person name="Zheng Y.T."/>
            <person name="Zhou J.M."/>
            <person name="Zhu Y.B."/>
            <person name="Zhang G.J."/>
            <person name="Wang J."/>
            <person name="Yao Y.G."/>
        </authorList>
    </citation>
    <scope>NUCLEOTIDE SEQUENCE [LARGE SCALE GENOMIC DNA]</scope>
</reference>
<reference evidence="3" key="1">
    <citation type="submission" date="2012-07" db="EMBL/GenBank/DDBJ databases">
        <title>Genome of the Chinese tree shrew, a rising model animal genetically related to primates.</title>
        <authorList>
            <person name="Zhang G."/>
            <person name="Fan Y."/>
            <person name="Yao Y."/>
            <person name="Huang Z."/>
        </authorList>
    </citation>
    <scope>NUCLEOTIDE SEQUENCE [LARGE SCALE GENOMIC DNA]</scope>
</reference>
<keyword evidence="1" id="KW-0472">Membrane</keyword>
<proteinExistence type="predicted"/>
<name>L9KJP1_TUPCH</name>